<dbReference type="AlphaFoldDB" id="A0AAN8GGC8"/>
<reference evidence="2 3" key="1">
    <citation type="submission" date="2024-01" db="EMBL/GenBank/DDBJ databases">
        <title>The genome of the rayed Mediterranean limpet Patella caerulea (Linnaeus, 1758).</title>
        <authorList>
            <person name="Anh-Thu Weber A."/>
            <person name="Halstead-Nussloch G."/>
        </authorList>
    </citation>
    <scope>NUCLEOTIDE SEQUENCE [LARGE SCALE GENOMIC DNA]</scope>
    <source>
        <strain evidence="2">AATW-2023a</strain>
        <tissue evidence="2">Whole specimen</tissue>
    </source>
</reference>
<proteinExistence type="predicted"/>
<feature type="compositionally biased region" description="Acidic residues" evidence="1">
    <location>
        <begin position="41"/>
        <end position="61"/>
    </location>
</feature>
<dbReference type="Proteomes" id="UP001347796">
    <property type="component" value="Unassembled WGS sequence"/>
</dbReference>
<evidence type="ECO:0000313" key="2">
    <source>
        <dbReference type="EMBL" id="KAK6166764.1"/>
    </source>
</evidence>
<keyword evidence="3" id="KW-1185">Reference proteome</keyword>
<evidence type="ECO:0000313" key="3">
    <source>
        <dbReference type="Proteomes" id="UP001347796"/>
    </source>
</evidence>
<organism evidence="2 3">
    <name type="scientific">Patella caerulea</name>
    <name type="common">Rayed Mediterranean limpet</name>
    <dbReference type="NCBI Taxonomy" id="87958"/>
    <lineage>
        <taxon>Eukaryota</taxon>
        <taxon>Metazoa</taxon>
        <taxon>Spiralia</taxon>
        <taxon>Lophotrochozoa</taxon>
        <taxon>Mollusca</taxon>
        <taxon>Gastropoda</taxon>
        <taxon>Patellogastropoda</taxon>
        <taxon>Patelloidea</taxon>
        <taxon>Patellidae</taxon>
        <taxon>Patella</taxon>
    </lineage>
</organism>
<protein>
    <submittedName>
        <fullName evidence="2">Uncharacterized protein</fullName>
    </submittedName>
</protein>
<dbReference type="EMBL" id="JAZGQO010000021">
    <property type="protein sequence ID" value="KAK6166764.1"/>
    <property type="molecule type" value="Genomic_DNA"/>
</dbReference>
<comment type="caution">
    <text evidence="2">The sequence shown here is derived from an EMBL/GenBank/DDBJ whole genome shotgun (WGS) entry which is preliminary data.</text>
</comment>
<accession>A0AAN8GGC8</accession>
<sequence>MLKIEYVALGQKPPELEHQVIPDMGIELVDLAEMTRQNGYESEEDSGPETDTEVVPDTELDSENKETFV</sequence>
<evidence type="ECO:0000256" key="1">
    <source>
        <dbReference type="SAM" id="MobiDB-lite"/>
    </source>
</evidence>
<gene>
    <name evidence="2" type="ORF">SNE40_023388</name>
</gene>
<feature type="region of interest" description="Disordered" evidence="1">
    <location>
        <begin position="34"/>
        <end position="69"/>
    </location>
</feature>
<name>A0AAN8GGC8_PATCE</name>